<evidence type="ECO:0000259" key="15">
    <source>
        <dbReference type="Pfam" id="PF07715"/>
    </source>
</evidence>
<dbReference type="AlphaFoldDB" id="A0A1T5GWB9"/>
<keyword evidence="13" id="KW-0732">Signal</keyword>
<dbReference type="CDD" id="cd01347">
    <property type="entry name" value="ligand_gated_channel"/>
    <property type="match status" value="1"/>
</dbReference>
<protein>
    <submittedName>
        <fullName evidence="16">Iron complex outermembrane recepter protein</fullName>
    </submittedName>
</protein>
<name>A0A1T5GWB9_9SPHN</name>
<evidence type="ECO:0000256" key="12">
    <source>
        <dbReference type="RuleBase" id="RU003357"/>
    </source>
</evidence>
<keyword evidence="7" id="KW-0406">Ion transport</keyword>
<evidence type="ECO:0000256" key="5">
    <source>
        <dbReference type="ARBA" id="ARBA00022692"/>
    </source>
</evidence>
<evidence type="ECO:0000256" key="4">
    <source>
        <dbReference type="ARBA" id="ARBA00022496"/>
    </source>
</evidence>
<comment type="subcellular location">
    <subcellularLocation>
        <location evidence="1 11">Cell outer membrane</location>
        <topology evidence="1 11">Multi-pass membrane protein</topology>
    </subcellularLocation>
</comment>
<evidence type="ECO:0000256" key="2">
    <source>
        <dbReference type="ARBA" id="ARBA00022448"/>
    </source>
</evidence>
<comment type="similarity">
    <text evidence="11 12">Belongs to the TonB-dependent receptor family.</text>
</comment>
<accession>A0A1T5GWB9</accession>
<dbReference type="Pfam" id="PF07715">
    <property type="entry name" value="Plug"/>
    <property type="match status" value="1"/>
</dbReference>
<keyword evidence="17" id="KW-1185">Reference proteome</keyword>
<proteinExistence type="inferred from homology"/>
<dbReference type="SUPFAM" id="SSF56935">
    <property type="entry name" value="Porins"/>
    <property type="match status" value="1"/>
</dbReference>
<dbReference type="InterPro" id="IPR036942">
    <property type="entry name" value="Beta-barrel_TonB_sf"/>
</dbReference>
<feature type="domain" description="TonB-dependent receptor-like beta-barrel" evidence="14">
    <location>
        <begin position="281"/>
        <end position="693"/>
    </location>
</feature>
<dbReference type="EMBL" id="FUYM01000022">
    <property type="protein sequence ID" value="SKC12752.1"/>
    <property type="molecule type" value="Genomic_DNA"/>
</dbReference>
<feature type="signal peptide" evidence="13">
    <location>
        <begin position="1"/>
        <end position="29"/>
    </location>
</feature>
<dbReference type="PROSITE" id="PS52016">
    <property type="entry name" value="TONB_DEPENDENT_REC_3"/>
    <property type="match status" value="1"/>
</dbReference>
<dbReference type="InterPro" id="IPR012910">
    <property type="entry name" value="Plug_dom"/>
</dbReference>
<evidence type="ECO:0000256" key="3">
    <source>
        <dbReference type="ARBA" id="ARBA00022452"/>
    </source>
</evidence>
<dbReference type="Gene3D" id="2.40.170.20">
    <property type="entry name" value="TonB-dependent receptor, beta-barrel domain"/>
    <property type="match status" value="1"/>
</dbReference>
<evidence type="ECO:0000256" key="7">
    <source>
        <dbReference type="ARBA" id="ARBA00023065"/>
    </source>
</evidence>
<keyword evidence="5 11" id="KW-0812">Transmembrane</keyword>
<dbReference type="InterPro" id="IPR039426">
    <property type="entry name" value="TonB-dep_rcpt-like"/>
</dbReference>
<dbReference type="PANTHER" id="PTHR32552">
    <property type="entry name" value="FERRICHROME IRON RECEPTOR-RELATED"/>
    <property type="match status" value="1"/>
</dbReference>
<sequence>MKIAYRPMHGWVKLALLAGTMLAPATAMAQDADGEIVVTAQKREQKLQDIGLSVTAIGGAMLDSVGRQDVTALAAQVPGLQVAQYSPTITVFNIRGVSQNDFADSQEAPIAFYNDEVYVSALGAISGQMFDLERVEILRGPQGTLFGRNATGGLVQTITKRPTRELEGYAQLTVGSYGQIATEGALSGPLSERVRARLSFTSDRHGGYIENRVGRDIGNARFYGGRLQIEADVGDSGTLLVKLQGLRNDHETSGGLYSHVAAGFDADGLGFKLGPNEDFWGTCGGCDAFGYKEPDKDPFTGSFDRIGFFDRKYWSATVRYEQDFGGAKLTSITDYQDLRKRFGEDSDMSPVHIFHYDTAQDLYQLSQELRLSGDTDRFTWLAGIYGLKIRTDNDYQIDAVPVLGLLENYGGRQKTDSVALFGQVEYKATDQISLTVGGRYSWDRKTYDFAHAENGVQDFVFNRTTNPGLAKQTFKNWSGKVQVDYRPTDDVLLYAGVNRGTKSGGFGVQAFTPIDPTTLPYDQEVLTNYEAGFKLTLLDRKVTFNGAVFHYDYKDYQAFTLQGLSQIVANVPARVTGVETELVLRPVRGLMLSGFLTYLDTKVKGITLPSGRVADREMPQAPKWSIGGMARYAFPAGPGELALQTDWKYDDALYFSTFNAPIDREPSRIVGNARISWTSDDDHWTLAAFANNLTDKKYRIYNLDLGASFGFANQAYARPRWFGGSVGYNF</sequence>
<evidence type="ECO:0000256" key="10">
    <source>
        <dbReference type="ARBA" id="ARBA00023237"/>
    </source>
</evidence>
<keyword evidence="10 11" id="KW-0998">Cell outer membrane</keyword>
<dbReference type="OrthoDB" id="7208812at2"/>
<evidence type="ECO:0000259" key="14">
    <source>
        <dbReference type="Pfam" id="PF00593"/>
    </source>
</evidence>
<evidence type="ECO:0000313" key="16">
    <source>
        <dbReference type="EMBL" id="SKC12752.1"/>
    </source>
</evidence>
<keyword evidence="9 11" id="KW-0472">Membrane</keyword>
<feature type="domain" description="TonB-dependent receptor plug" evidence="15">
    <location>
        <begin position="47"/>
        <end position="153"/>
    </location>
</feature>
<evidence type="ECO:0000256" key="11">
    <source>
        <dbReference type="PROSITE-ProRule" id="PRU01360"/>
    </source>
</evidence>
<keyword evidence="6" id="KW-0408">Iron</keyword>
<dbReference type="GO" id="GO:0006826">
    <property type="term" value="P:iron ion transport"/>
    <property type="evidence" value="ECO:0007669"/>
    <property type="project" value="UniProtKB-KW"/>
</dbReference>
<dbReference type="GO" id="GO:0009279">
    <property type="term" value="C:cell outer membrane"/>
    <property type="evidence" value="ECO:0007669"/>
    <property type="project" value="UniProtKB-SubCell"/>
</dbReference>
<keyword evidence="2 11" id="KW-0813">Transport</keyword>
<dbReference type="InterPro" id="IPR000531">
    <property type="entry name" value="Beta-barrel_TonB"/>
</dbReference>
<dbReference type="Pfam" id="PF00593">
    <property type="entry name" value="TonB_dep_Rec_b-barrel"/>
    <property type="match status" value="1"/>
</dbReference>
<dbReference type="STRING" id="439228.SAMN06295920_12215"/>
<dbReference type="PANTHER" id="PTHR32552:SF81">
    <property type="entry name" value="TONB-DEPENDENT OUTER MEMBRANE RECEPTOR"/>
    <property type="match status" value="1"/>
</dbReference>
<keyword evidence="8 12" id="KW-0798">TonB box</keyword>
<evidence type="ECO:0000256" key="13">
    <source>
        <dbReference type="SAM" id="SignalP"/>
    </source>
</evidence>
<evidence type="ECO:0000256" key="6">
    <source>
        <dbReference type="ARBA" id="ARBA00023004"/>
    </source>
</evidence>
<gene>
    <name evidence="16" type="ORF">SAMN06295920_12215</name>
</gene>
<organism evidence="16 17">
    <name type="scientific">Rhizorhabdus histidinilytica</name>
    <dbReference type="NCBI Taxonomy" id="439228"/>
    <lineage>
        <taxon>Bacteria</taxon>
        <taxon>Pseudomonadati</taxon>
        <taxon>Pseudomonadota</taxon>
        <taxon>Alphaproteobacteria</taxon>
        <taxon>Sphingomonadales</taxon>
        <taxon>Sphingomonadaceae</taxon>
        <taxon>Rhizorhabdus</taxon>
    </lineage>
</organism>
<evidence type="ECO:0000256" key="8">
    <source>
        <dbReference type="ARBA" id="ARBA00023077"/>
    </source>
</evidence>
<evidence type="ECO:0000256" key="1">
    <source>
        <dbReference type="ARBA" id="ARBA00004571"/>
    </source>
</evidence>
<dbReference type="Proteomes" id="UP000189818">
    <property type="component" value="Unassembled WGS sequence"/>
</dbReference>
<feature type="chain" id="PRO_5012933769" evidence="13">
    <location>
        <begin position="30"/>
        <end position="730"/>
    </location>
</feature>
<reference evidence="17" key="1">
    <citation type="submission" date="2017-02" db="EMBL/GenBank/DDBJ databases">
        <authorList>
            <person name="Varghese N."/>
            <person name="Submissions S."/>
        </authorList>
    </citation>
    <scope>NUCLEOTIDE SEQUENCE [LARGE SCALE GENOMIC DNA]</scope>
    <source>
        <strain evidence="17">UM2</strain>
    </source>
</reference>
<evidence type="ECO:0000256" key="9">
    <source>
        <dbReference type="ARBA" id="ARBA00023136"/>
    </source>
</evidence>
<evidence type="ECO:0000313" key="17">
    <source>
        <dbReference type="Proteomes" id="UP000189818"/>
    </source>
</evidence>
<keyword evidence="4" id="KW-0410">Iron transport</keyword>
<keyword evidence="3 11" id="KW-1134">Transmembrane beta strand</keyword>
<dbReference type="RefSeq" id="WP_079651046.1">
    <property type="nucleotide sequence ID" value="NZ_FUYM01000022.1"/>
</dbReference>